<dbReference type="EMBL" id="SGXD01000003">
    <property type="protein sequence ID" value="RZS87417.1"/>
    <property type="molecule type" value="Genomic_DNA"/>
</dbReference>
<reference evidence="1 2" key="1">
    <citation type="submission" date="2019-02" db="EMBL/GenBank/DDBJ databases">
        <title>Genomic Encyclopedia of Type Strains, Phase IV (KMG-IV): sequencing the most valuable type-strain genomes for metagenomic binning, comparative biology and taxonomic classification.</title>
        <authorList>
            <person name="Goeker M."/>
        </authorList>
    </citation>
    <scope>NUCLEOTIDE SEQUENCE [LARGE SCALE GENOMIC DNA]</scope>
    <source>
        <strain evidence="1 2">DSM 45622</strain>
    </source>
</reference>
<evidence type="ECO:0000313" key="1">
    <source>
        <dbReference type="EMBL" id="RZS87417.1"/>
    </source>
</evidence>
<dbReference type="AlphaFoldDB" id="A0A4V2F4F4"/>
<proteinExistence type="predicted"/>
<keyword evidence="2" id="KW-1185">Reference proteome</keyword>
<name>A0A4V2F4F4_9ACTN</name>
<accession>A0A4V2F4F4</accession>
<comment type="caution">
    <text evidence="1">The sequence shown here is derived from an EMBL/GenBank/DDBJ whole genome shotgun (WGS) entry which is preliminary data.</text>
</comment>
<sequence length="40" mass="3804">MTGPAAEVLLTAPGPGGDVTDVLMLEDDVSASAAPSAACC</sequence>
<evidence type="ECO:0000313" key="2">
    <source>
        <dbReference type="Proteomes" id="UP000293638"/>
    </source>
</evidence>
<organism evidence="1 2">
    <name type="scientific">Motilibacter rhizosphaerae</name>
    <dbReference type="NCBI Taxonomy" id="598652"/>
    <lineage>
        <taxon>Bacteria</taxon>
        <taxon>Bacillati</taxon>
        <taxon>Actinomycetota</taxon>
        <taxon>Actinomycetes</taxon>
        <taxon>Motilibacterales</taxon>
        <taxon>Motilibacteraceae</taxon>
        <taxon>Motilibacter</taxon>
    </lineage>
</organism>
<gene>
    <name evidence="1" type="ORF">EV189_2846</name>
</gene>
<dbReference type="RefSeq" id="WP_269204190.1">
    <property type="nucleotide sequence ID" value="NZ_SGXD01000003.1"/>
</dbReference>
<dbReference type="Proteomes" id="UP000293638">
    <property type="component" value="Unassembled WGS sequence"/>
</dbReference>
<protein>
    <submittedName>
        <fullName evidence="1">Uncharacterized protein</fullName>
    </submittedName>
</protein>